<name>A0ABQ2IJ29_9PSEU</name>
<dbReference type="InterPro" id="IPR029063">
    <property type="entry name" value="SAM-dependent_MTases_sf"/>
</dbReference>
<evidence type="ECO:0000313" key="5">
    <source>
        <dbReference type="Proteomes" id="UP000597656"/>
    </source>
</evidence>
<gene>
    <name evidence="4" type="ORF">GCM10011609_62790</name>
</gene>
<keyword evidence="1" id="KW-0489">Methyltransferase</keyword>
<dbReference type="PANTHER" id="PTHR43861">
    <property type="entry name" value="TRANS-ACONITATE 2-METHYLTRANSFERASE-RELATED"/>
    <property type="match status" value="1"/>
</dbReference>
<accession>A0ABQ2IJ29</accession>
<proteinExistence type="predicted"/>
<dbReference type="PANTHER" id="PTHR43861:SF1">
    <property type="entry name" value="TRANS-ACONITATE 2-METHYLTRANSFERASE"/>
    <property type="match status" value="1"/>
</dbReference>
<feature type="domain" description="Methyltransferase" evidence="3">
    <location>
        <begin position="44"/>
        <end position="142"/>
    </location>
</feature>
<evidence type="ECO:0000259" key="3">
    <source>
        <dbReference type="Pfam" id="PF13649"/>
    </source>
</evidence>
<dbReference type="Proteomes" id="UP000597656">
    <property type="component" value="Unassembled WGS sequence"/>
</dbReference>
<evidence type="ECO:0000256" key="1">
    <source>
        <dbReference type="ARBA" id="ARBA00022603"/>
    </source>
</evidence>
<organism evidence="4 5">
    <name type="scientific">Lentzea pudingi</name>
    <dbReference type="NCBI Taxonomy" id="1789439"/>
    <lineage>
        <taxon>Bacteria</taxon>
        <taxon>Bacillati</taxon>
        <taxon>Actinomycetota</taxon>
        <taxon>Actinomycetes</taxon>
        <taxon>Pseudonocardiales</taxon>
        <taxon>Pseudonocardiaceae</taxon>
        <taxon>Lentzea</taxon>
    </lineage>
</organism>
<dbReference type="SUPFAM" id="SSF53335">
    <property type="entry name" value="S-adenosyl-L-methionine-dependent methyltransferases"/>
    <property type="match status" value="1"/>
</dbReference>
<dbReference type="Pfam" id="PF13649">
    <property type="entry name" value="Methyltransf_25"/>
    <property type="match status" value="1"/>
</dbReference>
<keyword evidence="5" id="KW-1185">Reference proteome</keyword>
<protein>
    <recommendedName>
        <fullName evidence="3">Methyltransferase domain-containing protein</fullName>
    </recommendedName>
</protein>
<evidence type="ECO:0000256" key="2">
    <source>
        <dbReference type="ARBA" id="ARBA00022679"/>
    </source>
</evidence>
<dbReference type="Gene3D" id="3.40.50.150">
    <property type="entry name" value="Vaccinia Virus protein VP39"/>
    <property type="match status" value="1"/>
</dbReference>
<dbReference type="CDD" id="cd02440">
    <property type="entry name" value="AdoMet_MTases"/>
    <property type="match status" value="1"/>
</dbReference>
<comment type="caution">
    <text evidence="4">The sequence shown here is derived from an EMBL/GenBank/DDBJ whole genome shotgun (WGS) entry which is preliminary data.</text>
</comment>
<sequence length="244" mass="26829">MTTGVWSEADSASFIRFADFFVPEREKQQELISTMIGPVGSGQVLDLCSGPGALCGRLLADHEQARVVGLDASAAMLAESREVLSAYGDRFTAEEFDLPSADWRARAEAPAAVVSSLAIHHLDGPQKKQLYTDVHSMLAPGGAFVIADLIEPVGARATELARREWDEWVRDNALASGLGDEPYKAFHENEWSWLQYPDDLDKPSPLRDQLNWLQEIGFTDVDVYWARAGHAVFGATKTGERHDG</sequence>
<dbReference type="EMBL" id="BMNC01000011">
    <property type="protein sequence ID" value="GGN13664.1"/>
    <property type="molecule type" value="Genomic_DNA"/>
</dbReference>
<evidence type="ECO:0000313" key="4">
    <source>
        <dbReference type="EMBL" id="GGN13664.1"/>
    </source>
</evidence>
<keyword evidence="2" id="KW-0808">Transferase</keyword>
<dbReference type="InterPro" id="IPR041698">
    <property type="entry name" value="Methyltransf_25"/>
</dbReference>
<dbReference type="RefSeq" id="WP_189158469.1">
    <property type="nucleotide sequence ID" value="NZ_BMNC01000011.1"/>
</dbReference>
<reference evidence="5" key="1">
    <citation type="journal article" date="2019" name="Int. J. Syst. Evol. Microbiol.">
        <title>The Global Catalogue of Microorganisms (GCM) 10K type strain sequencing project: providing services to taxonomists for standard genome sequencing and annotation.</title>
        <authorList>
            <consortium name="The Broad Institute Genomics Platform"/>
            <consortium name="The Broad Institute Genome Sequencing Center for Infectious Disease"/>
            <person name="Wu L."/>
            <person name="Ma J."/>
        </authorList>
    </citation>
    <scope>NUCLEOTIDE SEQUENCE [LARGE SCALE GENOMIC DNA]</scope>
    <source>
        <strain evidence="5">CGMCC 4.7319</strain>
    </source>
</reference>